<dbReference type="InterPro" id="IPR001254">
    <property type="entry name" value="Trypsin_dom"/>
</dbReference>
<dbReference type="eggNOG" id="KOG3627">
    <property type="taxonomic scope" value="Eukaryota"/>
</dbReference>
<proteinExistence type="inferred from homology"/>
<reference evidence="3" key="1">
    <citation type="submission" date="2015-05" db="UniProtKB">
        <authorList>
            <consortium name="EnsemblMetazoa"/>
        </authorList>
    </citation>
    <scope>IDENTIFICATION</scope>
</reference>
<dbReference type="InterPro" id="IPR043504">
    <property type="entry name" value="Peptidase_S1_PA_chymotrypsin"/>
</dbReference>
<dbReference type="Proteomes" id="UP000015103">
    <property type="component" value="Unassembled WGS sequence"/>
</dbReference>
<dbReference type="InterPro" id="IPR001314">
    <property type="entry name" value="Peptidase_S1A"/>
</dbReference>
<dbReference type="SUPFAM" id="SSF50494">
    <property type="entry name" value="Trypsin-like serine proteases"/>
    <property type="match status" value="2"/>
</dbReference>
<dbReference type="InterPro" id="IPR018114">
    <property type="entry name" value="TRYPSIN_HIS"/>
</dbReference>
<dbReference type="AlphaFoldDB" id="T1HKN5"/>
<evidence type="ECO:0000313" key="4">
    <source>
        <dbReference type="Proteomes" id="UP000015103"/>
    </source>
</evidence>
<evidence type="ECO:0000256" key="2">
    <source>
        <dbReference type="ARBA" id="ARBA00024195"/>
    </source>
</evidence>
<dbReference type="PROSITE" id="PS00134">
    <property type="entry name" value="TRYPSIN_HIS"/>
    <property type="match status" value="1"/>
</dbReference>
<evidence type="ECO:0000256" key="1">
    <source>
        <dbReference type="ARBA" id="ARBA00023157"/>
    </source>
</evidence>
<dbReference type="Pfam" id="PF00089">
    <property type="entry name" value="Trypsin"/>
    <property type="match status" value="2"/>
</dbReference>
<dbReference type="EnsemblMetazoa" id="RPRC004609-RA">
    <property type="protein sequence ID" value="RPRC004609-PA"/>
    <property type="gene ID" value="RPRC004609"/>
</dbReference>
<dbReference type="InterPro" id="IPR009003">
    <property type="entry name" value="Peptidase_S1_PA"/>
</dbReference>
<dbReference type="SMART" id="SM00020">
    <property type="entry name" value="Tryp_SPc"/>
    <property type="match status" value="1"/>
</dbReference>
<dbReference type="PANTHER" id="PTHR24256">
    <property type="entry name" value="TRYPTASE-RELATED"/>
    <property type="match status" value="1"/>
</dbReference>
<dbReference type="STRING" id="13249.T1HKN5"/>
<dbReference type="VEuPathDB" id="VectorBase:RPRC004609"/>
<dbReference type="InterPro" id="IPR051487">
    <property type="entry name" value="Ser/Thr_Proteases_Immune/Dev"/>
</dbReference>
<dbReference type="Gene3D" id="2.40.10.10">
    <property type="entry name" value="Trypsin-like serine proteases"/>
    <property type="match status" value="2"/>
</dbReference>
<sequence length="371" mass="41170">MIFYRITILLMKCVFITGTLIKFEKAPFVVYIQPVGCTGALIDLQWVITAAHCFADQTKPPSVIFGTSDYRVFNYRVHSILVVNVNPKIKHFINITKSNNVVANSKNDLALIKLEKPVQLADGMEILVLDGKKWPKNKLEVECKIIAYGLTESSTKLTSKIVLTKYGKLCGCMHDEAILCAMPYNRSETPCFGDLGGVLVCNNEVVAICSQVVSKDYCKNNLKTSADYERNVCYNYERYPAVLSKQVQVLKLEETKWPNIENRKCKVAGYGHNIFDDKALREADVIVKHGTNSCGCMSNEGIICAKSFDSKTSHKVLNSPCHGDSGSVLVCNDKGVAVTSQALPISYCGILRRTQLFAAEDSVCGEPYDMK</sequence>
<dbReference type="EMBL" id="ACPB03022700">
    <property type="status" value="NOT_ANNOTATED_CDS"/>
    <property type="molecule type" value="Genomic_DNA"/>
</dbReference>
<dbReference type="GO" id="GO:0004252">
    <property type="term" value="F:serine-type endopeptidase activity"/>
    <property type="evidence" value="ECO:0007669"/>
    <property type="project" value="InterPro"/>
</dbReference>
<protein>
    <submittedName>
        <fullName evidence="3">Peptidase S1 domain-containing protein</fullName>
    </submittedName>
</protein>
<dbReference type="PRINTS" id="PR00722">
    <property type="entry name" value="CHYMOTRYPSIN"/>
</dbReference>
<keyword evidence="4" id="KW-1185">Reference proteome</keyword>
<comment type="similarity">
    <text evidence="2">Belongs to the peptidase S1 family. CLIP subfamily.</text>
</comment>
<evidence type="ECO:0000313" key="3">
    <source>
        <dbReference type="EnsemblMetazoa" id="RPRC004609-PA"/>
    </source>
</evidence>
<dbReference type="PROSITE" id="PS50240">
    <property type="entry name" value="TRYPSIN_DOM"/>
    <property type="match status" value="1"/>
</dbReference>
<name>T1HKN5_RHOPR</name>
<organism evidence="3 4">
    <name type="scientific">Rhodnius prolixus</name>
    <name type="common">Triatomid bug</name>
    <dbReference type="NCBI Taxonomy" id="13249"/>
    <lineage>
        <taxon>Eukaryota</taxon>
        <taxon>Metazoa</taxon>
        <taxon>Ecdysozoa</taxon>
        <taxon>Arthropoda</taxon>
        <taxon>Hexapoda</taxon>
        <taxon>Insecta</taxon>
        <taxon>Pterygota</taxon>
        <taxon>Neoptera</taxon>
        <taxon>Paraneoptera</taxon>
        <taxon>Hemiptera</taxon>
        <taxon>Heteroptera</taxon>
        <taxon>Panheteroptera</taxon>
        <taxon>Cimicomorpha</taxon>
        <taxon>Reduviidae</taxon>
        <taxon>Triatominae</taxon>
        <taxon>Rhodnius</taxon>
    </lineage>
</organism>
<dbReference type="GO" id="GO:0006508">
    <property type="term" value="P:proteolysis"/>
    <property type="evidence" value="ECO:0007669"/>
    <property type="project" value="InterPro"/>
</dbReference>
<keyword evidence="1" id="KW-1015">Disulfide bond</keyword>
<dbReference type="InParanoid" id="T1HKN5"/>
<dbReference type="HOGENOM" id="CLU_746639_0_0_1"/>
<accession>T1HKN5</accession>